<name>A0A7X7LXN6_9RHOO</name>
<protein>
    <recommendedName>
        <fullName evidence="9">Thiosulfate reductase</fullName>
    </recommendedName>
</protein>
<keyword evidence="2" id="KW-1003">Cell membrane</keyword>
<evidence type="ECO:0000256" key="3">
    <source>
        <dbReference type="ARBA" id="ARBA00022692"/>
    </source>
</evidence>
<proteinExistence type="predicted"/>
<organism evidence="7 8">
    <name type="scientific">Thauera phenolivorans</name>
    <dbReference type="NCBI Taxonomy" id="1792543"/>
    <lineage>
        <taxon>Bacteria</taxon>
        <taxon>Pseudomonadati</taxon>
        <taxon>Pseudomonadota</taxon>
        <taxon>Betaproteobacteria</taxon>
        <taxon>Rhodocyclales</taxon>
        <taxon>Zoogloeaceae</taxon>
        <taxon>Thauera</taxon>
    </lineage>
</organism>
<evidence type="ECO:0008006" key="9">
    <source>
        <dbReference type="Google" id="ProtNLM"/>
    </source>
</evidence>
<feature type="transmembrane region" description="Helical" evidence="6">
    <location>
        <begin position="66"/>
        <end position="89"/>
    </location>
</feature>
<dbReference type="OrthoDB" id="8527397at2"/>
<dbReference type="Pfam" id="PF03626">
    <property type="entry name" value="COX4_pro"/>
    <property type="match status" value="1"/>
</dbReference>
<comment type="subcellular location">
    <subcellularLocation>
        <location evidence="1">Cell membrane</location>
        <topology evidence="1">Multi-pass membrane protein</topology>
    </subcellularLocation>
</comment>
<dbReference type="Proteomes" id="UP000536534">
    <property type="component" value="Unassembled WGS sequence"/>
</dbReference>
<comment type="caution">
    <text evidence="7">The sequence shown here is derived from an EMBL/GenBank/DDBJ whole genome shotgun (WGS) entry which is preliminary data.</text>
</comment>
<evidence type="ECO:0000256" key="2">
    <source>
        <dbReference type="ARBA" id="ARBA00022475"/>
    </source>
</evidence>
<evidence type="ECO:0000256" key="1">
    <source>
        <dbReference type="ARBA" id="ARBA00004651"/>
    </source>
</evidence>
<evidence type="ECO:0000256" key="6">
    <source>
        <dbReference type="SAM" id="Phobius"/>
    </source>
</evidence>
<feature type="transmembrane region" description="Helical" evidence="6">
    <location>
        <begin position="35"/>
        <end position="54"/>
    </location>
</feature>
<reference evidence="7 8" key="1">
    <citation type="journal article" date="2020" name="Biotechnol. Biofuels">
        <title>New insights from the biogas microbiome by comprehensive genome-resolved metagenomics of nearly 1600 species originating from multiple anaerobic digesters.</title>
        <authorList>
            <person name="Campanaro S."/>
            <person name="Treu L."/>
            <person name="Rodriguez-R L.M."/>
            <person name="Kovalovszki A."/>
            <person name="Ziels R.M."/>
            <person name="Maus I."/>
            <person name="Zhu X."/>
            <person name="Kougias P.G."/>
            <person name="Basile A."/>
            <person name="Luo G."/>
            <person name="Schluter A."/>
            <person name="Konstantinidis K.T."/>
            <person name="Angelidaki I."/>
        </authorList>
    </citation>
    <scope>NUCLEOTIDE SEQUENCE [LARGE SCALE GENOMIC DNA]</scope>
    <source>
        <strain evidence="7">AS06rmzACSIP_256</strain>
    </source>
</reference>
<dbReference type="InterPro" id="IPR005171">
    <property type="entry name" value="Cyt_c_oxidase_su4_prok"/>
</dbReference>
<keyword evidence="5 6" id="KW-0472">Membrane</keyword>
<evidence type="ECO:0000256" key="4">
    <source>
        <dbReference type="ARBA" id="ARBA00022989"/>
    </source>
</evidence>
<keyword evidence="4 6" id="KW-1133">Transmembrane helix</keyword>
<dbReference type="EMBL" id="JAAYYV010000331">
    <property type="protein sequence ID" value="NLF55132.1"/>
    <property type="molecule type" value="Genomic_DNA"/>
</dbReference>
<dbReference type="AlphaFoldDB" id="A0A7X7LXN6"/>
<gene>
    <name evidence="7" type="ORF">GX576_12195</name>
</gene>
<sequence length="97" mass="10453">MKPTRKLDLTWLLLVALTLASAALAGRGETELALATAVAAVMALKLRLVCDHFLELREAHPRIRLAISLFCYGMPVLLVLSTAFGPVLARLTSLLVA</sequence>
<keyword evidence="3 6" id="KW-0812">Transmembrane</keyword>
<dbReference type="GO" id="GO:0005886">
    <property type="term" value="C:plasma membrane"/>
    <property type="evidence" value="ECO:0007669"/>
    <property type="project" value="UniProtKB-SubCell"/>
</dbReference>
<evidence type="ECO:0000313" key="7">
    <source>
        <dbReference type="EMBL" id="NLF55132.1"/>
    </source>
</evidence>
<evidence type="ECO:0000256" key="5">
    <source>
        <dbReference type="ARBA" id="ARBA00023136"/>
    </source>
</evidence>
<dbReference type="RefSeq" id="WP_068807176.1">
    <property type="nucleotide sequence ID" value="NZ_MBFM01000003.1"/>
</dbReference>
<evidence type="ECO:0000313" key="8">
    <source>
        <dbReference type="Proteomes" id="UP000536534"/>
    </source>
</evidence>
<accession>A0A7X7LXN6</accession>